<dbReference type="STRING" id="1302690.BUE76_22540"/>
<dbReference type="Proteomes" id="UP000184368">
    <property type="component" value="Unassembled WGS sequence"/>
</dbReference>
<evidence type="ECO:0000313" key="8">
    <source>
        <dbReference type="EMBL" id="SHF12203.1"/>
    </source>
</evidence>
<dbReference type="Gene3D" id="1.10.150.130">
    <property type="match status" value="1"/>
</dbReference>
<keyword evidence="4" id="KW-0233">DNA recombination</keyword>
<evidence type="ECO:0000259" key="7">
    <source>
        <dbReference type="PROSITE" id="PS51900"/>
    </source>
</evidence>
<accession>A0A1M4Z2A3</accession>
<dbReference type="Gene3D" id="1.10.443.10">
    <property type="entry name" value="Intergrase catalytic core"/>
    <property type="match status" value="1"/>
</dbReference>
<sequence length="442" mass="51444">MASVSIFLDTRRIKKSKKHPIKLRVIHNRGAKEYSTIFELSEVDFKKLSAPRISESLLEIKRKLQEVTATAEAVLQGMDPFSFSEFERAYVGNGFVKVKLHKDPEIKPVSVNDEFDYTPYLKRFTIFKDTHASETGLSVVFLAYIKKLLQQGRTGSAINYQRSYRSLKAFKGNSTLQEVTVSYLYQYERWMLERGNSKTSVGIVLRPLRSIFNEAIEDGLVKREKHYPFGRRKYQIPASRNLKKALTQEELKKIYYFEPNAEKQAVGKAYWLFCYLANGMNVKDMILLKWKNIQGEYLIFERFKTEKSTRADQKPITVYLSEDLWQIINTYGNSSRKPNDYVFPILKNNLDQLQQFNILHQTRKDINKAMGEISRNLGIEKKVTTIVTRHSFSTQLKRAGVSTEFIQEALGHTDKKTTENYLDSFEKEVKKEYASKLTAFKQ</sequence>
<dbReference type="InterPro" id="IPR013762">
    <property type="entry name" value="Integrase-like_cat_sf"/>
</dbReference>
<dbReference type="InterPro" id="IPR010998">
    <property type="entry name" value="Integrase_recombinase_N"/>
</dbReference>
<dbReference type="PROSITE" id="PS51900">
    <property type="entry name" value="CB"/>
    <property type="match status" value="1"/>
</dbReference>
<dbReference type="PANTHER" id="PTHR30349:SF64">
    <property type="entry name" value="PROPHAGE INTEGRASE INTD-RELATED"/>
    <property type="match status" value="1"/>
</dbReference>
<comment type="similarity">
    <text evidence="1">Belongs to the 'phage' integrase family.</text>
</comment>
<evidence type="ECO:0000259" key="6">
    <source>
        <dbReference type="PROSITE" id="PS51898"/>
    </source>
</evidence>
<dbReference type="InterPro" id="IPR025269">
    <property type="entry name" value="SAM-like_dom"/>
</dbReference>
<dbReference type="GO" id="GO:0003677">
    <property type="term" value="F:DNA binding"/>
    <property type="evidence" value="ECO:0007669"/>
    <property type="project" value="UniProtKB-UniRule"/>
</dbReference>
<dbReference type="AlphaFoldDB" id="A0A1M4Z2A3"/>
<dbReference type="InterPro" id="IPR002104">
    <property type="entry name" value="Integrase_catalytic"/>
</dbReference>
<evidence type="ECO:0000256" key="5">
    <source>
        <dbReference type="PROSITE-ProRule" id="PRU01248"/>
    </source>
</evidence>
<dbReference type="InterPro" id="IPR011010">
    <property type="entry name" value="DNA_brk_join_enz"/>
</dbReference>
<evidence type="ECO:0000256" key="1">
    <source>
        <dbReference type="ARBA" id="ARBA00008857"/>
    </source>
</evidence>
<dbReference type="Pfam" id="PF13102">
    <property type="entry name" value="Phage_int_SAM_5"/>
    <property type="match status" value="1"/>
</dbReference>
<feature type="domain" description="Tyr recombinase" evidence="6">
    <location>
        <begin position="241"/>
        <end position="434"/>
    </location>
</feature>
<evidence type="ECO:0000256" key="4">
    <source>
        <dbReference type="ARBA" id="ARBA00023172"/>
    </source>
</evidence>
<dbReference type="GO" id="GO:0006310">
    <property type="term" value="P:DNA recombination"/>
    <property type="evidence" value="ECO:0007669"/>
    <property type="project" value="UniProtKB-KW"/>
</dbReference>
<dbReference type="EMBL" id="FQUO01000005">
    <property type="protein sequence ID" value="SHF12203.1"/>
    <property type="molecule type" value="Genomic_DNA"/>
</dbReference>
<organism evidence="8 9">
    <name type="scientific">Cnuella takakiae</name>
    <dbReference type="NCBI Taxonomy" id="1302690"/>
    <lineage>
        <taxon>Bacteria</taxon>
        <taxon>Pseudomonadati</taxon>
        <taxon>Bacteroidota</taxon>
        <taxon>Chitinophagia</taxon>
        <taxon>Chitinophagales</taxon>
        <taxon>Chitinophagaceae</taxon>
        <taxon>Cnuella</taxon>
    </lineage>
</organism>
<name>A0A1M4Z2A3_9BACT</name>
<dbReference type="OrthoDB" id="1094492at2"/>
<dbReference type="SUPFAM" id="SSF56349">
    <property type="entry name" value="DNA breaking-rejoining enzymes"/>
    <property type="match status" value="1"/>
</dbReference>
<dbReference type="InterPro" id="IPR044068">
    <property type="entry name" value="CB"/>
</dbReference>
<reference evidence="8 9" key="1">
    <citation type="submission" date="2016-11" db="EMBL/GenBank/DDBJ databases">
        <authorList>
            <person name="Jaros S."/>
            <person name="Januszkiewicz K."/>
            <person name="Wedrychowicz H."/>
        </authorList>
    </citation>
    <scope>NUCLEOTIDE SEQUENCE [LARGE SCALE GENOMIC DNA]</scope>
    <source>
        <strain evidence="8 9">DSM 26897</strain>
    </source>
</reference>
<evidence type="ECO:0000313" key="9">
    <source>
        <dbReference type="Proteomes" id="UP000184368"/>
    </source>
</evidence>
<dbReference type="PROSITE" id="PS51898">
    <property type="entry name" value="TYR_RECOMBINASE"/>
    <property type="match status" value="1"/>
</dbReference>
<proteinExistence type="inferred from homology"/>
<gene>
    <name evidence="8" type="ORF">SAMN05444008_10564</name>
</gene>
<dbReference type="GO" id="GO:0015074">
    <property type="term" value="P:DNA integration"/>
    <property type="evidence" value="ECO:0007669"/>
    <property type="project" value="UniProtKB-KW"/>
</dbReference>
<evidence type="ECO:0000256" key="3">
    <source>
        <dbReference type="ARBA" id="ARBA00023125"/>
    </source>
</evidence>
<keyword evidence="2" id="KW-0229">DNA integration</keyword>
<dbReference type="RefSeq" id="WP_083596432.1">
    <property type="nucleotide sequence ID" value="NZ_FQUO01000005.1"/>
</dbReference>
<protein>
    <submittedName>
        <fullName evidence="8">Site-specific recombinase XerD</fullName>
    </submittedName>
</protein>
<dbReference type="PANTHER" id="PTHR30349">
    <property type="entry name" value="PHAGE INTEGRASE-RELATED"/>
    <property type="match status" value="1"/>
</dbReference>
<keyword evidence="9" id="KW-1185">Reference proteome</keyword>
<dbReference type="Pfam" id="PF00589">
    <property type="entry name" value="Phage_integrase"/>
    <property type="match status" value="1"/>
</dbReference>
<keyword evidence="3 5" id="KW-0238">DNA-binding</keyword>
<feature type="domain" description="Core-binding (CB)" evidence="7">
    <location>
        <begin position="132"/>
        <end position="216"/>
    </location>
</feature>
<dbReference type="InterPro" id="IPR050090">
    <property type="entry name" value="Tyrosine_recombinase_XerCD"/>
</dbReference>
<evidence type="ECO:0000256" key="2">
    <source>
        <dbReference type="ARBA" id="ARBA00022908"/>
    </source>
</evidence>